<keyword evidence="2" id="KW-1277">Toxin-antitoxin system</keyword>
<dbReference type="InterPro" id="IPR000182">
    <property type="entry name" value="GNAT_dom"/>
</dbReference>
<dbReference type="AlphaFoldDB" id="A0A8J3R832"/>
<evidence type="ECO:0000259" key="6">
    <source>
        <dbReference type="Pfam" id="PF00583"/>
    </source>
</evidence>
<feature type="domain" description="N-acetyltransferase" evidence="6">
    <location>
        <begin position="38"/>
        <end position="143"/>
    </location>
</feature>
<comment type="catalytic activity">
    <reaction evidence="5">
        <text>glycyl-tRNA(Gly) + acetyl-CoA = N-acetylglycyl-tRNA(Gly) + CoA + H(+)</text>
        <dbReference type="Rhea" id="RHEA:81867"/>
        <dbReference type="Rhea" id="RHEA-COMP:9683"/>
        <dbReference type="Rhea" id="RHEA-COMP:19766"/>
        <dbReference type="ChEBI" id="CHEBI:15378"/>
        <dbReference type="ChEBI" id="CHEBI:57287"/>
        <dbReference type="ChEBI" id="CHEBI:57288"/>
        <dbReference type="ChEBI" id="CHEBI:78522"/>
        <dbReference type="ChEBI" id="CHEBI:232036"/>
    </reaction>
</comment>
<comment type="caution">
    <text evidence="7">The sequence shown here is derived from an EMBL/GenBank/DDBJ whole genome shotgun (WGS) entry which is preliminary data.</text>
</comment>
<evidence type="ECO:0000256" key="3">
    <source>
        <dbReference type="ARBA" id="ARBA00022679"/>
    </source>
</evidence>
<accession>A0A8J3R832</accession>
<dbReference type="GO" id="GO:0016747">
    <property type="term" value="F:acyltransferase activity, transferring groups other than amino-acyl groups"/>
    <property type="evidence" value="ECO:0007669"/>
    <property type="project" value="InterPro"/>
</dbReference>
<reference evidence="7" key="1">
    <citation type="submission" date="2021-01" db="EMBL/GenBank/DDBJ databases">
        <title>Whole genome shotgun sequence of Sphaerimonospora thailandensis NBRC 107569.</title>
        <authorList>
            <person name="Komaki H."/>
            <person name="Tamura T."/>
        </authorList>
    </citation>
    <scope>NUCLEOTIDE SEQUENCE</scope>
    <source>
        <strain evidence="7">NBRC 107569</strain>
    </source>
</reference>
<dbReference type="Pfam" id="PF00583">
    <property type="entry name" value="Acetyltransf_1"/>
    <property type="match status" value="1"/>
</dbReference>
<evidence type="ECO:0000313" key="7">
    <source>
        <dbReference type="EMBL" id="GIH71066.1"/>
    </source>
</evidence>
<dbReference type="RefSeq" id="WP_204016766.1">
    <property type="nucleotide sequence ID" value="NZ_BOOG01000029.1"/>
</dbReference>
<dbReference type="Proteomes" id="UP000610966">
    <property type="component" value="Unassembled WGS sequence"/>
</dbReference>
<keyword evidence="1" id="KW-0678">Repressor</keyword>
<protein>
    <submittedName>
        <fullName evidence="7">N-acetyltransferase GCN5</fullName>
    </submittedName>
</protein>
<evidence type="ECO:0000313" key="8">
    <source>
        <dbReference type="Proteomes" id="UP000610966"/>
    </source>
</evidence>
<dbReference type="PANTHER" id="PTHR36449">
    <property type="entry name" value="ACETYLTRANSFERASE-RELATED"/>
    <property type="match status" value="1"/>
</dbReference>
<evidence type="ECO:0000256" key="2">
    <source>
        <dbReference type="ARBA" id="ARBA00022649"/>
    </source>
</evidence>
<dbReference type="EMBL" id="BOOG01000029">
    <property type="protein sequence ID" value="GIH71066.1"/>
    <property type="molecule type" value="Genomic_DNA"/>
</dbReference>
<organism evidence="7 8">
    <name type="scientific">Sphaerimonospora thailandensis</name>
    <dbReference type="NCBI Taxonomy" id="795644"/>
    <lineage>
        <taxon>Bacteria</taxon>
        <taxon>Bacillati</taxon>
        <taxon>Actinomycetota</taxon>
        <taxon>Actinomycetes</taxon>
        <taxon>Streptosporangiales</taxon>
        <taxon>Streptosporangiaceae</taxon>
        <taxon>Sphaerimonospora</taxon>
    </lineage>
</organism>
<dbReference type="Gene3D" id="3.40.630.30">
    <property type="match status" value="1"/>
</dbReference>
<evidence type="ECO:0000256" key="4">
    <source>
        <dbReference type="ARBA" id="ARBA00023315"/>
    </source>
</evidence>
<dbReference type="SUPFAM" id="SSF55729">
    <property type="entry name" value="Acyl-CoA N-acyltransferases (Nat)"/>
    <property type="match status" value="1"/>
</dbReference>
<keyword evidence="4" id="KW-0012">Acyltransferase</keyword>
<dbReference type="PANTHER" id="PTHR36449:SF1">
    <property type="entry name" value="ACETYLTRANSFERASE"/>
    <property type="match status" value="1"/>
</dbReference>
<proteinExistence type="predicted"/>
<keyword evidence="8" id="KW-1185">Reference proteome</keyword>
<gene>
    <name evidence="7" type="ORF">Mth01_33190</name>
</gene>
<sequence>MKLARVGPIERDDRLNDFDCGSTAQSEWLKRHALQAHSSGSSRVYVVRDIGLNRVVGYYALAAGSVVPASAPARLLQGAGRYDQPVVVLTRLGVDVAVQGAGLGRALVVDAFRRVADVADQVGVRALLIHCETEAARAFYLKLSRFEASPTDPLHLFLMLKDLRRAIEAHP</sequence>
<evidence type="ECO:0000256" key="1">
    <source>
        <dbReference type="ARBA" id="ARBA00022491"/>
    </source>
</evidence>
<dbReference type="InterPro" id="IPR016181">
    <property type="entry name" value="Acyl_CoA_acyltransferase"/>
</dbReference>
<name>A0A8J3R832_9ACTN</name>
<keyword evidence="3" id="KW-0808">Transferase</keyword>
<evidence type="ECO:0000256" key="5">
    <source>
        <dbReference type="ARBA" id="ARBA00049880"/>
    </source>
</evidence>